<sequence length="162" mass="17769">MSDLDAGVLAQKLGIGPERVEKALSEMGVPYSALPAEPAESGFYVTADREWLLWLRSDGTGWGRTEIKGASNNRTSWTDGALWLTTDWTLVVRTLGDGAFPLMTLEEALRAPSGLEALDDWCAAEVRETLMDPELDPKYRTGRMDGLNAVRRRLAGKDGNGR</sequence>
<name>A0A6L4KMM7_BIFAD</name>
<accession>A0A6L4KMM7</accession>
<organism evidence="1 2">
    <name type="scientific">Bifidobacterium adolescentis</name>
    <dbReference type="NCBI Taxonomy" id="1680"/>
    <lineage>
        <taxon>Bacteria</taxon>
        <taxon>Bacillati</taxon>
        <taxon>Actinomycetota</taxon>
        <taxon>Actinomycetes</taxon>
        <taxon>Bifidobacteriales</taxon>
        <taxon>Bifidobacteriaceae</taxon>
        <taxon>Bifidobacterium</taxon>
    </lineage>
</organism>
<protein>
    <submittedName>
        <fullName evidence="1">Uncharacterized protein</fullName>
    </submittedName>
</protein>
<dbReference type="AlphaFoldDB" id="A0A6L4KMM7"/>
<proteinExistence type="predicted"/>
<dbReference type="EMBL" id="WDIP01000013">
    <property type="protein sequence ID" value="KAB5882970.1"/>
    <property type="molecule type" value="Genomic_DNA"/>
</dbReference>
<dbReference type="Proteomes" id="UP000470200">
    <property type="component" value="Unassembled WGS sequence"/>
</dbReference>
<gene>
    <name evidence="1" type="ORF">GA629_09515</name>
</gene>
<evidence type="ECO:0000313" key="2">
    <source>
        <dbReference type="Proteomes" id="UP000470200"/>
    </source>
</evidence>
<comment type="caution">
    <text evidence="1">The sequence shown here is derived from an EMBL/GenBank/DDBJ whole genome shotgun (WGS) entry which is preliminary data.</text>
</comment>
<evidence type="ECO:0000313" key="1">
    <source>
        <dbReference type="EMBL" id="KAB5882970.1"/>
    </source>
</evidence>
<reference evidence="1 2" key="1">
    <citation type="journal article" date="2019" name="Nat. Med.">
        <title>A library of human gut bacterial isolates paired with longitudinal multiomics data enables mechanistic microbiome research.</title>
        <authorList>
            <person name="Poyet M."/>
            <person name="Groussin M."/>
            <person name="Gibbons S.M."/>
            <person name="Avila-Pacheco J."/>
            <person name="Jiang X."/>
            <person name="Kearney S.M."/>
            <person name="Perrotta A.R."/>
            <person name="Berdy B."/>
            <person name="Zhao S."/>
            <person name="Lieberman T.D."/>
            <person name="Swanson P.K."/>
            <person name="Smith M."/>
            <person name="Roesemann S."/>
            <person name="Alexander J.E."/>
            <person name="Rich S.A."/>
            <person name="Livny J."/>
            <person name="Vlamakis H."/>
            <person name="Clish C."/>
            <person name="Bullock K."/>
            <person name="Deik A."/>
            <person name="Scott J."/>
            <person name="Pierce K.A."/>
            <person name="Xavier R.J."/>
            <person name="Alm E.J."/>
        </authorList>
    </citation>
    <scope>NUCLEOTIDE SEQUENCE [LARGE SCALE GENOMIC DNA]</scope>
    <source>
        <strain evidence="1 2">BIOML-A105</strain>
    </source>
</reference>